<evidence type="ECO:0000256" key="4">
    <source>
        <dbReference type="ARBA" id="ARBA00022763"/>
    </source>
</evidence>
<dbReference type="InterPro" id="IPR051912">
    <property type="entry name" value="Alkylbase_DNA_Glycosylase/TA"/>
</dbReference>
<dbReference type="GO" id="GO:0008725">
    <property type="term" value="F:DNA-3-methyladenine glycosylase activity"/>
    <property type="evidence" value="ECO:0007669"/>
    <property type="project" value="TreeGrafter"/>
</dbReference>
<dbReference type="Proteomes" id="UP000245368">
    <property type="component" value="Chromosome"/>
</dbReference>
<dbReference type="FunFam" id="1.10.340.30:FF:000004">
    <property type="entry name" value="DNA-3-methyladenine glycosylase II"/>
    <property type="match status" value="1"/>
</dbReference>
<protein>
    <recommendedName>
        <fullName evidence="3">DNA-3-methyladenine glycosylase II</fullName>
        <ecNumber evidence="3">3.2.2.21</ecNumber>
    </recommendedName>
</protein>
<dbReference type="GO" id="GO:0005737">
    <property type="term" value="C:cytoplasm"/>
    <property type="evidence" value="ECO:0007669"/>
    <property type="project" value="TreeGrafter"/>
</dbReference>
<dbReference type="EC" id="3.2.2.21" evidence="3"/>
<evidence type="ECO:0000256" key="3">
    <source>
        <dbReference type="ARBA" id="ARBA00012000"/>
    </source>
</evidence>
<dbReference type="GO" id="GO:0032131">
    <property type="term" value="F:alkylated DNA binding"/>
    <property type="evidence" value="ECO:0007669"/>
    <property type="project" value="TreeGrafter"/>
</dbReference>
<keyword evidence="5" id="KW-0234">DNA repair</keyword>
<dbReference type="GO" id="GO:0043916">
    <property type="term" value="F:DNA-7-methylguanine glycosylase activity"/>
    <property type="evidence" value="ECO:0007669"/>
    <property type="project" value="TreeGrafter"/>
</dbReference>
<dbReference type="KEGG" id="dez:DKM44_02695"/>
<dbReference type="PANTHER" id="PTHR43003:SF5">
    <property type="entry name" value="DNA-3-METHYLADENINE GLYCOSYLASE"/>
    <property type="match status" value="1"/>
</dbReference>
<dbReference type="GO" id="GO:0006307">
    <property type="term" value="P:DNA alkylation repair"/>
    <property type="evidence" value="ECO:0007669"/>
    <property type="project" value="TreeGrafter"/>
</dbReference>
<keyword evidence="7" id="KW-0378">Hydrolase</keyword>
<dbReference type="Gene3D" id="1.10.340.30">
    <property type="entry name" value="Hypothetical protein, domain 2"/>
    <property type="match status" value="1"/>
</dbReference>
<gene>
    <name evidence="7" type="ORF">DKM44_02695</name>
</gene>
<reference evidence="7 8" key="1">
    <citation type="submission" date="2018-05" db="EMBL/GenBank/DDBJ databases">
        <title>Complete Genome Sequence of Deinococcus sp. strain 17bor-2.</title>
        <authorList>
            <person name="Srinivasan S."/>
        </authorList>
    </citation>
    <scope>NUCLEOTIDE SEQUENCE [LARGE SCALE GENOMIC DNA]</scope>
    <source>
        <strain evidence="7 8">17bor-2</strain>
    </source>
</reference>
<dbReference type="SUPFAM" id="SSF48150">
    <property type="entry name" value="DNA-glycosylase"/>
    <property type="match status" value="1"/>
</dbReference>
<dbReference type="InterPro" id="IPR011257">
    <property type="entry name" value="DNA_glycosylase"/>
</dbReference>
<evidence type="ECO:0000256" key="5">
    <source>
        <dbReference type="ARBA" id="ARBA00023204"/>
    </source>
</evidence>
<organism evidence="7 8">
    <name type="scientific">Deinococcus irradiatisoli</name>
    <dbReference type="NCBI Taxonomy" id="2202254"/>
    <lineage>
        <taxon>Bacteria</taxon>
        <taxon>Thermotogati</taxon>
        <taxon>Deinococcota</taxon>
        <taxon>Deinococci</taxon>
        <taxon>Deinococcales</taxon>
        <taxon>Deinococcaceae</taxon>
        <taxon>Deinococcus</taxon>
    </lineage>
</organism>
<dbReference type="SMART" id="SM00478">
    <property type="entry name" value="ENDO3c"/>
    <property type="match status" value="1"/>
</dbReference>
<dbReference type="CDD" id="cd00056">
    <property type="entry name" value="ENDO3c"/>
    <property type="match status" value="1"/>
</dbReference>
<dbReference type="InterPro" id="IPR003265">
    <property type="entry name" value="HhH-GPD_domain"/>
</dbReference>
<keyword evidence="4" id="KW-0227">DNA damage</keyword>
<sequence length="209" mass="22388">MSRLPPAHHHLAADPVLRPLLEVGPLPELPPAPDPFAALIRSVVGQQLSVKAASAIAARLDAASQGLSPEALLGAEPQALRDLGLSWAKVRTVQAVAAAQLSGQIDFARLSALEDEEVIAALLPLPGIGRWTAEMFLIFGLARPDVFSFGDLALRKALAQRYPAEDHLAAVQRWQPHRSYAARLLWRSFHATPQIAPDAGPPSLEPDPT</sequence>
<dbReference type="Pfam" id="PF00730">
    <property type="entry name" value="HhH-GPD"/>
    <property type="match status" value="1"/>
</dbReference>
<name>A0A2Z3JK25_9DEIO</name>
<accession>A0A2Z3JK25</accession>
<evidence type="ECO:0000256" key="2">
    <source>
        <dbReference type="ARBA" id="ARBA00010817"/>
    </source>
</evidence>
<evidence type="ECO:0000256" key="1">
    <source>
        <dbReference type="ARBA" id="ARBA00000086"/>
    </source>
</evidence>
<dbReference type="GO" id="GO:0032993">
    <property type="term" value="C:protein-DNA complex"/>
    <property type="evidence" value="ECO:0007669"/>
    <property type="project" value="TreeGrafter"/>
</dbReference>
<dbReference type="RefSeq" id="WP_109825199.1">
    <property type="nucleotide sequence ID" value="NZ_CP029494.1"/>
</dbReference>
<dbReference type="PANTHER" id="PTHR43003">
    <property type="entry name" value="DNA-3-METHYLADENINE GLYCOSYLASE"/>
    <property type="match status" value="1"/>
</dbReference>
<evidence type="ECO:0000259" key="6">
    <source>
        <dbReference type="SMART" id="SM00478"/>
    </source>
</evidence>
<comment type="catalytic activity">
    <reaction evidence="1">
        <text>Hydrolysis of alkylated DNA, releasing 3-methyladenine, 3-methylguanine, 7-methylguanine and 7-methyladenine.</text>
        <dbReference type="EC" id="3.2.2.21"/>
    </reaction>
</comment>
<keyword evidence="7" id="KW-0326">Glycosidase</keyword>
<dbReference type="Gene3D" id="1.10.1670.40">
    <property type="match status" value="1"/>
</dbReference>
<dbReference type="GO" id="GO:0006285">
    <property type="term" value="P:base-excision repair, AP site formation"/>
    <property type="evidence" value="ECO:0007669"/>
    <property type="project" value="TreeGrafter"/>
</dbReference>
<dbReference type="AlphaFoldDB" id="A0A2Z3JK25"/>
<dbReference type="EMBL" id="CP029494">
    <property type="protein sequence ID" value="AWN22278.1"/>
    <property type="molecule type" value="Genomic_DNA"/>
</dbReference>
<proteinExistence type="inferred from homology"/>
<comment type="similarity">
    <text evidence="2">Belongs to the alkylbase DNA glycosidase AlkA family.</text>
</comment>
<feature type="domain" description="HhH-GPD" evidence="6">
    <location>
        <begin position="44"/>
        <end position="190"/>
    </location>
</feature>
<evidence type="ECO:0000313" key="8">
    <source>
        <dbReference type="Proteomes" id="UP000245368"/>
    </source>
</evidence>
<evidence type="ECO:0000313" key="7">
    <source>
        <dbReference type="EMBL" id="AWN22278.1"/>
    </source>
</evidence>
<dbReference type="OrthoDB" id="9785929at2"/>
<keyword evidence="8" id="KW-1185">Reference proteome</keyword>